<dbReference type="GO" id="GO:0008967">
    <property type="term" value="F:phosphoglycolate phosphatase activity"/>
    <property type="evidence" value="ECO:0007669"/>
    <property type="project" value="UniProtKB-EC"/>
</dbReference>
<evidence type="ECO:0000256" key="2">
    <source>
        <dbReference type="ARBA" id="ARBA00004818"/>
    </source>
</evidence>
<gene>
    <name evidence="5" type="ORF">ATO8_15983</name>
</gene>
<dbReference type="Gene3D" id="3.40.50.1000">
    <property type="entry name" value="HAD superfamily/HAD-like"/>
    <property type="match status" value="1"/>
</dbReference>
<dbReference type="EC" id="3.1.3.18" evidence="4"/>
<dbReference type="GO" id="GO:0005829">
    <property type="term" value="C:cytosol"/>
    <property type="evidence" value="ECO:0007669"/>
    <property type="project" value="TreeGrafter"/>
</dbReference>
<evidence type="ECO:0000313" key="6">
    <source>
        <dbReference type="Proteomes" id="UP000019063"/>
    </source>
</evidence>
<dbReference type="PANTHER" id="PTHR43434">
    <property type="entry name" value="PHOSPHOGLYCOLATE PHOSPHATASE"/>
    <property type="match status" value="1"/>
</dbReference>
<sequence>MTRTVIFDLDGTLADTSGDLIAAANHCLAGMGASVRLDPVADAPTAFRGGRAMLRLGIERERGTVDEAEVDRWYPELLDAYGAAIDVHTRFYPGALDAVEALRTGGSRVAICTNKPAALAEALMTRLGAREMFGALIGADTLPTRKPDAAPYRAAVEGVGGDVARSLIVGDTETDRATARAVGVPCIMVGFGPEGGKVARHEPEAIIGHFDELGATVDRLLGAA</sequence>
<proteinExistence type="inferred from homology"/>
<reference evidence="5 6" key="1">
    <citation type="journal article" date="2014" name="Antonie Van Leeuwenhoek">
        <title>Roseivivax atlanticus sp. nov., isolated from surface seawater of the Atlantic Ocean.</title>
        <authorList>
            <person name="Li G."/>
            <person name="Lai Q."/>
            <person name="Liu X."/>
            <person name="Sun F."/>
            <person name="Shao Z."/>
        </authorList>
    </citation>
    <scope>NUCLEOTIDE SEQUENCE [LARGE SCALE GENOMIC DNA]</scope>
    <source>
        <strain evidence="5 6">22II-s10s</strain>
    </source>
</reference>
<dbReference type="InterPro" id="IPR006439">
    <property type="entry name" value="HAD-SF_hydro_IA"/>
</dbReference>
<keyword evidence="5" id="KW-0378">Hydrolase</keyword>
<dbReference type="PRINTS" id="PR00413">
    <property type="entry name" value="HADHALOGNASE"/>
</dbReference>
<evidence type="ECO:0000256" key="4">
    <source>
        <dbReference type="ARBA" id="ARBA00013078"/>
    </source>
</evidence>
<evidence type="ECO:0000313" key="5">
    <source>
        <dbReference type="EMBL" id="ETW11762.1"/>
    </source>
</evidence>
<dbReference type="SFLD" id="SFLDG01129">
    <property type="entry name" value="C1.5:_HAD__Beta-PGM__Phosphata"/>
    <property type="match status" value="1"/>
</dbReference>
<evidence type="ECO:0000256" key="1">
    <source>
        <dbReference type="ARBA" id="ARBA00000830"/>
    </source>
</evidence>
<dbReference type="Gene3D" id="1.10.150.240">
    <property type="entry name" value="Putative phosphatase, domain 2"/>
    <property type="match status" value="1"/>
</dbReference>
<dbReference type="InterPro" id="IPR023198">
    <property type="entry name" value="PGP-like_dom2"/>
</dbReference>
<dbReference type="PANTHER" id="PTHR43434:SF1">
    <property type="entry name" value="PHOSPHOGLYCOLATE PHOSPHATASE"/>
    <property type="match status" value="1"/>
</dbReference>
<organism evidence="5 6">
    <name type="scientific">Roseivivax marinus</name>
    <dbReference type="NCBI Taxonomy" id="1379903"/>
    <lineage>
        <taxon>Bacteria</taxon>
        <taxon>Pseudomonadati</taxon>
        <taxon>Pseudomonadota</taxon>
        <taxon>Alphaproteobacteria</taxon>
        <taxon>Rhodobacterales</taxon>
        <taxon>Roseobacteraceae</taxon>
        <taxon>Roseivivax</taxon>
    </lineage>
</organism>
<dbReference type="NCBIfam" id="TIGR01549">
    <property type="entry name" value="HAD-SF-IA-v1"/>
    <property type="match status" value="1"/>
</dbReference>
<dbReference type="InterPro" id="IPR023214">
    <property type="entry name" value="HAD_sf"/>
</dbReference>
<dbReference type="RefSeq" id="WP_043845904.1">
    <property type="nucleotide sequence ID" value="NZ_AQQW01000010.1"/>
</dbReference>
<protein>
    <recommendedName>
        <fullName evidence="4">phosphoglycolate phosphatase</fullName>
        <ecNumber evidence="4">3.1.3.18</ecNumber>
    </recommendedName>
</protein>
<dbReference type="STRING" id="1379903.ATO8_15983"/>
<comment type="similarity">
    <text evidence="3">Belongs to the HAD-like hydrolase superfamily. CbbY/CbbZ/Gph/YieH family.</text>
</comment>
<dbReference type="AlphaFoldDB" id="W4HG70"/>
<dbReference type="SFLD" id="SFLDS00003">
    <property type="entry name" value="Haloacid_Dehalogenase"/>
    <property type="match status" value="1"/>
</dbReference>
<dbReference type="PATRIC" id="fig|1317118.6.peg.3286"/>
<dbReference type="SUPFAM" id="SSF56784">
    <property type="entry name" value="HAD-like"/>
    <property type="match status" value="1"/>
</dbReference>
<comment type="pathway">
    <text evidence="2">Organic acid metabolism; glycolate biosynthesis; glycolate from 2-phosphoglycolate: step 1/1.</text>
</comment>
<dbReference type="eggNOG" id="COG0546">
    <property type="taxonomic scope" value="Bacteria"/>
</dbReference>
<comment type="caution">
    <text evidence="5">The sequence shown here is derived from an EMBL/GenBank/DDBJ whole genome shotgun (WGS) entry which is preliminary data.</text>
</comment>
<dbReference type="InterPro" id="IPR036412">
    <property type="entry name" value="HAD-like_sf"/>
</dbReference>
<dbReference type="InterPro" id="IPR050155">
    <property type="entry name" value="HAD-like_hydrolase_sf"/>
</dbReference>
<name>W4HG70_9RHOB</name>
<accession>W4HG70</accession>
<dbReference type="EMBL" id="AQQW01000010">
    <property type="protein sequence ID" value="ETW11762.1"/>
    <property type="molecule type" value="Genomic_DNA"/>
</dbReference>
<evidence type="ECO:0000256" key="3">
    <source>
        <dbReference type="ARBA" id="ARBA00006171"/>
    </source>
</evidence>
<keyword evidence="6" id="KW-1185">Reference proteome</keyword>
<comment type="catalytic activity">
    <reaction evidence="1">
        <text>2-phosphoglycolate + H2O = glycolate + phosphate</text>
        <dbReference type="Rhea" id="RHEA:14369"/>
        <dbReference type="ChEBI" id="CHEBI:15377"/>
        <dbReference type="ChEBI" id="CHEBI:29805"/>
        <dbReference type="ChEBI" id="CHEBI:43474"/>
        <dbReference type="ChEBI" id="CHEBI:58033"/>
        <dbReference type="EC" id="3.1.3.18"/>
    </reaction>
</comment>
<dbReference type="Proteomes" id="UP000019063">
    <property type="component" value="Unassembled WGS sequence"/>
</dbReference>
<dbReference type="InterPro" id="IPR041492">
    <property type="entry name" value="HAD_2"/>
</dbReference>
<dbReference type="GO" id="GO:0006281">
    <property type="term" value="P:DNA repair"/>
    <property type="evidence" value="ECO:0007669"/>
    <property type="project" value="TreeGrafter"/>
</dbReference>
<dbReference type="Pfam" id="PF13419">
    <property type="entry name" value="HAD_2"/>
    <property type="match status" value="1"/>
</dbReference>